<reference evidence="2" key="1">
    <citation type="journal article" date="2019" name="Int. J. Syst. Evol. Microbiol.">
        <title>The Global Catalogue of Microorganisms (GCM) 10K type strain sequencing project: providing services to taxonomists for standard genome sequencing and annotation.</title>
        <authorList>
            <consortium name="The Broad Institute Genomics Platform"/>
            <consortium name="The Broad Institute Genome Sequencing Center for Infectious Disease"/>
            <person name="Wu L."/>
            <person name="Ma J."/>
        </authorList>
    </citation>
    <scope>NUCLEOTIDE SEQUENCE [LARGE SCALE GENOMIC DNA]</scope>
    <source>
        <strain evidence="2">JCM 11136</strain>
    </source>
</reference>
<accession>A0ABP4B286</accession>
<organism evidence="1 2">
    <name type="scientific">Nonomuraea longicatena</name>
    <dbReference type="NCBI Taxonomy" id="83682"/>
    <lineage>
        <taxon>Bacteria</taxon>
        <taxon>Bacillati</taxon>
        <taxon>Actinomycetota</taxon>
        <taxon>Actinomycetes</taxon>
        <taxon>Streptosporangiales</taxon>
        <taxon>Streptosporangiaceae</taxon>
        <taxon>Nonomuraea</taxon>
    </lineage>
</organism>
<gene>
    <name evidence="1" type="ORF">GCM10009560_59610</name>
</gene>
<name>A0ABP4B286_9ACTN</name>
<evidence type="ECO:0000313" key="2">
    <source>
        <dbReference type="Proteomes" id="UP001501578"/>
    </source>
</evidence>
<protein>
    <submittedName>
        <fullName evidence="1">Uncharacterized protein</fullName>
    </submittedName>
</protein>
<keyword evidence="2" id="KW-1185">Reference proteome</keyword>
<comment type="caution">
    <text evidence="1">The sequence shown here is derived from an EMBL/GenBank/DDBJ whole genome shotgun (WGS) entry which is preliminary data.</text>
</comment>
<proteinExistence type="predicted"/>
<dbReference type="Proteomes" id="UP001501578">
    <property type="component" value="Unassembled WGS sequence"/>
</dbReference>
<evidence type="ECO:0000313" key="1">
    <source>
        <dbReference type="EMBL" id="GAA0944995.1"/>
    </source>
</evidence>
<sequence length="81" mass="8898">MDERVGQPGGRAVVGGPVEDDQLLVEGGPQLVRVDSPLRHATILPGNYGPVPMVSEIVRLGRSRAFIEEVGFVHRWFRKPP</sequence>
<dbReference type="EMBL" id="BAAAHQ010000037">
    <property type="protein sequence ID" value="GAA0944995.1"/>
    <property type="molecule type" value="Genomic_DNA"/>
</dbReference>